<keyword evidence="1" id="KW-0804">Transcription</keyword>
<name>A0A318PJR5_KOMXY</name>
<dbReference type="AlphaFoldDB" id="A0A318PJR5"/>
<dbReference type="HAMAP" id="MF_01884">
    <property type="entry name" value="Rho"/>
    <property type="match status" value="1"/>
</dbReference>
<reference evidence="4 5" key="1">
    <citation type="submission" date="2017-07" db="EMBL/GenBank/DDBJ databases">
        <title>A draft genome sequence of Komagataeibacter xylinus LMG 1515.</title>
        <authorList>
            <person name="Skraban J."/>
            <person name="Cleenwerck I."/>
            <person name="Vandamme P."/>
            <person name="Trcek J."/>
        </authorList>
    </citation>
    <scope>NUCLEOTIDE SEQUENCE [LARGE SCALE GENOMIC DNA]</scope>
    <source>
        <strain evidence="4 5">LMG 1515</strain>
    </source>
</reference>
<keyword evidence="1" id="KW-0378">Hydrolase</keyword>
<organism evidence="4 5">
    <name type="scientific">Komagataeibacter xylinus</name>
    <name type="common">Gluconacetobacter xylinus</name>
    <dbReference type="NCBI Taxonomy" id="28448"/>
    <lineage>
        <taxon>Bacteria</taxon>
        <taxon>Pseudomonadati</taxon>
        <taxon>Pseudomonadota</taxon>
        <taxon>Alphaproteobacteria</taxon>
        <taxon>Acetobacterales</taxon>
        <taxon>Acetobacteraceae</taxon>
        <taxon>Komagataeibacter</taxon>
    </lineage>
</organism>
<dbReference type="InterPro" id="IPR011129">
    <property type="entry name" value="CSD"/>
</dbReference>
<dbReference type="Proteomes" id="UP000248257">
    <property type="component" value="Unassembled WGS sequence"/>
</dbReference>
<dbReference type="NCBIfam" id="TIGR00767">
    <property type="entry name" value="rho"/>
    <property type="match status" value="1"/>
</dbReference>
<protein>
    <recommendedName>
        <fullName evidence="1 2">Transcription termination factor Rho</fullName>
        <ecNumber evidence="1 2">3.6.4.-</ecNumber>
    </recommendedName>
    <alternativeName>
        <fullName evidence="1">ATP-dependent helicase Rho</fullName>
    </alternativeName>
</protein>
<dbReference type="SMART" id="SM00959">
    <property type="entry name" value="Rho_N"/>
    <property type="match status" value="1"/>
</dbReference>
<keyword evidence="1" id="KW-0347">Helicase</keyword>
<feature type="binding site" evidence="1">
    <location>
        <begin position="199"/>
        <end position="204"/>
    </location>
    <ligand>
        <name>ATP</name>
        <dbReference type="ChEBI" id="CHEBI:30616"/>
    </ligand>
</feature>
<dbReference type="Pfam" id="PF07498">
    <property type="entry name" value="Rho_N"/>
    <property type="match status" value="1"/>
</dbReference>
<dbReference type="FunFam" id="3.40.50.300:FF:000072">
    <property type="entry name" value="Transcription termination factor Rho"/>
    <property type="match status" value="1"/>
</dbReference>
<proteinExistence type="inferred from homology"/>
<dbReference type="PROSITE" id="PS51856">
    <property type="entry name" value="RHO_RNA_BD"/>
    <property type="match status" value="1"/>
</dbReference>
<comment type="subunit">
    <text evidence="1">Homohexamer. The homohexamer assembles into an open ring structure.</text>
</comment>
<dbReference type="SUPFAM" id="SSF68912">
    <property type="entry name" value="Rho N-terminal domain-like"/>
    <property type="match status" value="1"/>
</dbReference>
<dbReference type="InterPro" id="IPR011112">
    <property type="entry name" value="Rho-like_N"/>
</dbReference>
<comment type="caution">
    <text evidence="4">The sequence shown here is derived from an EMBL/GenBank/DDBJ whole genome shotgun (WGS) entry which is preliminary data.</text>
</comment>
<keyword evidence="1" id="KW-0067">ATP-binding</keyword>
<keyword evidence="1 3" id="KW-0694">RNA-binding</keyword>
<dbReference type="SUPFAM" id="SSF52540">
    <property type="entry name" value="P-loop containing nucleoside triphosphate hydrolases"/>
    <property type="match status" value="1"/>
</dbReference>
<dbReference type="InterPro" id="IPR011113">
    <property type="entry name" value="Rho_RNA-bd"/>
</dbReference>
<dbReference type="InterPro" id="IPR041703">
    <property type="entry name" value="Rho_factor_ATP-bd"/>
</dbReference>
<dbReference type="Gene3D" id="1.10.720.10">
    <property type="match status" value="1"/>
</dbReference>
<dbReference type="GO" id="GO:0004386">
    <property type="term" value="F:helicase activity"/>
    <property type="evidence" value="ECO:0007669"/>
    <property type="project" value="UniProtKB-UniRule"/>
</dbReference>
<dbReference type="Pfam" id="PF07497">
    <property type="entry name" value="Rho_RNA_bind"/>
    <property type="match status" value="1"/>
</dbReference>
<dbReference type="PANTHER" id="PTHR46425">
    <property type="entry name" value="TRANSCRIPTION TERMINATION FACTOR RHO"/>
    <property type="match status" value="1"/>
</dbReference>
<dbReference type="Gene3D" id="2.40.50.140">
    <property type="entry name" value="Nucleic acid-binding proteins"/>
    <property type="match status" value="1"/>
</dbReference>
<dbReference type="Pfam" id="PF00006">
    <property type="entry name" value="ATP-synt_ab"/>
    <property type="match status" value="1"/>
</dbReference>
<dbReference type="InterPro" id="IPR004665">
    <property type="entry name" value="Term_rho"/>
</dbReference>
<dbReference type="SMART" id="SM00382">
    <property type="entry name" value="AAA"/>
    <property type="match status" value="1"/>
</dbReference>
<dbReference type="GO" id="GO:0006353">
    <property type="term" value="P:DNA-templated transcription termination"/>
    <property type="evidence" value="ECO:0007669"/>
    <property type="project" value="UniProtKB-UniRule"/>
</dbReference>
<keyword evidence="5" id="KW-1185">Reference proteome</keyword>
<dbReference type="STRING" id="1220579.GCA_001571345_02313"/>
<comment type="similarity">
    <text evidence="1 3">Belongs to the Rho family.</text>
</comment>
<dbReference type="EC" id="3.6.4.-" evidence="1 2"/>
<dbReference type="Gene3D" id="3.40.50.300">
    <property type="entry name" value="P-loop containing nucleotide triphosphate hydrolases"/>
    <property type="match status" value="1"/>
</dbReference>
<dbReference type="GO" id="GO:0016787">
    <property type="term" value="F:hydrolase activity"/>
    <property type="evidence" value="ECO:0007669"/>
    <property type="project" value="UniProtKB-KW"/>
</dbReference>
<dbReference type="NCBIfam" id="NF006886">
    <property type="entry name" value="PRK09376.1"/>
    <property type="match status" value="1"/>
</dbReference>
<evidence type="ECO:0000313" key="5">
    <source>
        <dbReference type="Proteomes" id="UP000248257"/>
    </source>
</evidence>
<keyword evidence="1" id="KW-0805">Transcription regulation</keyword>
<dbReference type="InterPro" id="IPR003593">
    <property type="entry name" value="AAA+_ATPase"/>
</dbReference>
<comment type="function">
    <text evidence="1">Facilitates transcription termination by a mechanism that involves Rho binding to the nascent RNA, activation of Rho's RNA-dependent ATPase activity, and release of the mRNA from the DNA template.</text>
</comment>
<dbReference type="SMART" id="SM00357">
    <property type="entry name" value="CSP"/>
    <property type="match status" value="1"/>
</dbReference>
<dbReference type="GO" id="GO:0005829">
    <property type="term" value="C:cytosol"/>
    <property type="evidence" value="ECO:0007669"/>
    <property type="project" value="UniProtKB-ARBA"/>
</dbReference>
<gene>
    <name evidence="1" type="primary">rho</name>
    <name evidence="4" type="ORF">CFR75_07735</name>
</gene>
<dbReference type="GO" id="GO:0003723">
    <property type="term" value="F:RNA binding"/>
    <property type="evidence" value="ECO:0007669"/>
    <property type="project" value="UniProtKB-UniRule"/>
</dbReference>
<evidence type="ECO:0000256" key="1">
    <source>
        <dbReference type="HAMAP-Rule" id="MF_01884"/>
    </source>
</evidence>
<keyword evidence="1" id="KW-0806">Transcription termination</keyword>
<dbReference type="GO" id="GO:0008186">
    <property type="term" value="F:ATP-dependent activity, acting on RNA"/>
    <property type="evidence" value="ECO:0007669"/>
    <property type="project" value="UniProtKB-UniRule"/>
</dbReference>
<dbReference type="OrthoDB" id="9805197at2"/>
<dbReference type="InterPro" id="IPR012340">
    <property type="entry name" value="NA-bd_OB-fold"/>
</dbReference>
<dbReference type="EMBL" id="NKUC01000012">
    <property type="protein sequence ID" value="PYD57117.1"/>
    <property type="molecule type" value="Genomic_DNA"/>
</dbReference>
<evidence type="ECO:0000313" key="4">
    <source>
        <dbReference type="EMBL" id="PYD57117.1"/>
    </source>
</evidence>
<accession>A0A318PJR5</accession>
<keyword evidence="1" id="KW-0547">Nucleotide-binding</keyword>
<dbReference type="GO" id="GO:0005524">
    <property type="term" value="F:ATP binding"/>
    <property type="evidence" value="ECO:0007669"/>
    <property type="project" value="UniProtKB-UniRule"/>
</dbReference>
<dbReference type="InterPro" id="IPR027417">
    <property type="entry name" value="P-loop_NTPase"/>
</dbReference>
<dbReference type="RefSeq" id="WP_061275141.1">
    <property type="nucleotide sequence ID" value="NZ_CBCRXN010000032.1"/>
</dbReference>
<evidence type="ECO:0000256" key="3">
    <source>
        <dbReference type="PROSITE-ProRule" id="PRU01203"/>
    </source>
</evidence>
<dbReference type="PANTHER" id="PTHR46425:SF1">
    <property type="entry name" value="TRANSCRIPTION TERMINATION FACTOR RHO"/>
    <property type="match status" value="1"/>
</dbReference>
<dbReference type="CDD" id="cd01128">
    <property type="entry name" value="rho_factor_C"/>
    <property type="match status" value="1"/>
</dbReference>
<dbReference type="SUPFAM" id="SSF50249">
    <property type="entry name" value="Nucleic acid-binding proteins"/>
    <property type="match status" value="1"/>
</dbReference>
<dbReference type="InterPro" id="IPR036269">
    <property type="entry name" value="Rho_N_sf"/>
</dbReference>
<dbReference type="InterPro" id="IPR000194">
    <property type="entry name" value="ATPase_F1/V1/A1_a/bsu_nucl-bd"/>
</dbReference>
<dbReference type="CDD" id="cd04459">
    <property type="entry name" value="Rho_CSD"/>
    <property type="match status" value="1"/>
</dbReference>
<sequence length="436" mass="48295">MQLAELKAKTPADLLAYAESLNIENASSLRKQELMFTILKTLADNDQAIYGDGTLEILSDGFGFLRSPEANYLPGPDDIYISPSQVRRFGLRTGDTVEGQIRAPRDGERYFALLKVNAINFEPPEAVRQRINFDNLTPLYPERRLKMEVENSAVGGAEAPVPTGKGKGKTPNRDFTSRVIDLVSPIGMGQRALIVAPPRTGKTVMLQSIASSISANHPEVFLIVLLIDERPEEVTDMARSVRGEVVSSTFDEPATRHVQVTEMVLEKAKRLVEHKRDVVILLDSITRLARAYNTVVPSSGKVLTGGVDANALQRPKRFFGAARNIEEGGSLTIIATALIDTGSRMDEVIFEEFKGTGNSELILDRKLADKRTFPAIDITKSGTRKEELLVDRADLAKMWVLRRILAPMGTMDAMDFLLDKLKYSKTNHDFFDAMNT</sequence>
<feature type="binding site" evidence="1">
    <location>
        <position position="230"/>
    </location>
    <ligand>
        <name>ATP</name>
        <dbReference type="ChEBI" id="CHEBI:30616"/>
    </ligand>
</feature>
<feature type="binding site" evidence="1">
    <location>
        <begin position="187"/>
        <end position="192"/>
    </location>
    <ligand>
        <name>ATP</name>
        <dbReference type="ChEBI" id="CHEBI:30616"/>
    </ligand>
</feature>
<evidence type="ECO:0000256" key="2">
    <source>
        <dbReference type="NCBIfam" id="TIGR00767"/>
    </source>
</evidence>
<comment type="caution">
    <text evidence="1">Lacks conserved residue(s) required for the propagation of feature annotation.</text>
</comment>